<reference evidence="1 2" key="1">
    <citation type="submission" date="2017-10" db="EMBL/GenBank/DDBJ databases">
        <title>A novel species of cold-tolerant Malassezia isolated from bats.</title>
        <authorList>
            <person name="Lorch J.M."/>
            <person name="Palmer J.M."/>
            <person name="Vanderwolf K.J."/>
            <person name="Schmidt K.Z."/>
            <person name="Verant M.L."/>
            <person name="Weller T.J."/>
            <person name="Blehert D.S."/>
        </authorList>
    </citation>
    <scope>NUCLEOTIDE SEQUENCE [LARGE SCALE GENOMIC DNA]</scope>
    <source>
        <strain evidence="1 2">NWHC:44797-103</strain>
    </source>
</reference>
<organism evidence="1 2">
    <name type="scientific">Malassezia vespertilionis</name>
    <dbReference type="NCBI Taxonomy" id="2020962"/>
    <lineage>
        <taxon>Eukaryota</taxon>
        <taxon>Fungi</taxon>
        <taxon>Dikarya</taxon>
        <taxon>Basidiomycota</taxon>
        <taxon>Ustilaginomycotina</taxon>
        <taxon>Malasseziomycetes</taxon>
        <taxon>Malasseziales</taxon>
        <taxon>Malasseziaceae</taxon>
        <taxon>Malassezia</taxon>
    </lineage>
</organism>
<evidence type="ECO:0000313" key="2">
    <source>
        <dbReference type="Proteomes" id="UP000232875"/>
    </source>
</evidence>
<sequence length="220" mass="24991">MHRLNILQFEGAERISRRIDRRSMLWHMPWRPLSMRWSPRGRSVQSAPWHDYLLLHEDAPLRALFYVMIKGSIAPYGCLALVPQSRVSTWATSHKRSHKTEWYLSVTGFEKPKEQGAMVEWVIRIHGDVAEAHRCEHQIRHTLQALSTAHASAPTLAAETTPQIRTFPGEHLHDWGAIEERYNIMLATLDICTLADTLPSPCDTLLSSAKSSAPVAQTSP</sequence>
<evidence type="ECO:0000313" key="1">
    <source>
        <dbReference type="EMBL" id="PKI84598.1"/>
    </source>
</evidence>
<protein>
    <submittedName>
        <fullName evidence="1">Uncharacterized protein</fullName>
    </submittedName>
</protein>
<name>A0A2N1JDH2_9BASI</name>
<keyword evidence="2" id="KW-1185">Reference proteome</keyword>
<dbReference type="AlphaFoldDB" id="A0A2N1JDH2"/>
<gene>
    <name evidence="1" type="ORF">MVES_001683</name>
</gene>
<accession>A0A2N1JDH2</accession>
<proteinExistence type="predicted"/>
<dbReference type="EMBL" id="KZ454989">
    <property type="protein sequence ID" value="PKI84598.1"/>
    <property type="molecule type" value="Genomic_DNA"/>
</dbReference>
<dbReference type="Proteomes" id="UP000232875">
    <property type="component" value="Unassembled WGS sequence"/>
</dbReference>